<dbReference type="EMBL" id="CAXLJM020000004">
    <property type="protein sequence ID" value="CAL8070458.1"/>
    <property type="molecule type" value="Genomic_DNA"/>
</dbReference>
<keyword evidence="2" id="KW-1185">Reference proteome</keyword>
<protein>
    <submittedName>
        <fullName evidence="1">Uncharacterized protein</fullName>
    </submittedName>
</protein>
<gene>
    <name evidence="1" type="ORF">ODALV1_LOCUS1251</name>
</gene>
<dbReference type="Proteomes" id="UP001642540">
    <property type="component" value="Unassembled WGS sequence"/>
</dbReference>
<organism evidence="1 2">
    <name type="scientific">Orchesella dallaii</name>
    <dbReference type="NCBI Taxonomy" id="48710"/>
    <lineage>
        <taxon>Eukaryota</taxon>
        <taxon>Metazoa</taxon>
        <taxon>Ecdysozoa</taxon>
        <taxon>Arthropoda</taxon>
        <taxon>Hexapoda</taxon>
        <taxon>Collembola</taxon>
        <taxon>Entomobryomorpha</taxon>
        <taxon>Entomobryoidea</taxon>
        <taxon>Orchesellidae</taxon>
        <taxon>Orchesellinae</taxon>
        <taxon>Orchesella</taxon>
    </lineage>
</organism>
<name>A0ABP1PP52_9HEXA</name>
<proteinExistence type="predicted"/>
<sequence>MEAYIFLTNRGKGTRPCTTFKLVPLQELNEQFPVFFSSWNWKTICFRCYNCFHYLITSSSAAAFWLCRGRLSTSADFLMSQRPLPKTSSLSTRQVSRLHRRHDSDEDEKTAKFVRVCLIELVLLLTLRMHKTEHTLFHWN</sequence>
<evidence type="ECO:0000313" key="2">
    <source>
        <dbReference type="Proteomes" id="UP001642540"/>
    </source>
</evidence>
<reference evidence="1 2" key="1">
    <citation type="submission" date="2024-08" db="EMBL/GenBank/DDBJ databases">
        <authorList>
            <person name="Cucini C."/>
            <person name="Frati F."/>
        </authorList>
    </citation>
    <scope>NUCLEOTIDE SEQUENCE [LARGE SCALE GENOMIC DNA]</scope>
</reference>
<accession>A0ABP1PP52</accession>
<comment type="caution">
    <text evidence="1">The sequence shown here is derived from an EMBL/GenBank/DDBJ whole genome shotgun (WGS) entry which is preliminary data.</text>
</comment>
<evidence type="ECO:0000313" key="1">
    <source>
        <dbReference type="EMBL" id="CAL8070458.1"/>
    </source>
</evidence>